<evidence type="ECO:0008006" key="4">
    <source>
        <dbReference type="Google" id="ProtNLM"/>
    </source>
</evidence>
<sequence length="408" mass="44293">MFSRSSFTAALLASASIVLPAQAVTLADAEGSYQALQRFYNESIGLWIPSDRPGGGTRPIVRARSGEKGGCFADDVPGLTVIADLAAIDGGVKAQSESVFGNTFREAQLYNLQMQKVVGPDYLPHTYYGHHWPYFPQGWHRPEPHQTNGFLNSYYDDEGWWALAWIAAYDVTGNWQYLATAESIFEDMKAAAGTTPCGGLIWWDKSHTYVNAIANELFLDVAAHLANRGGNRATYYLSWAQKQWTAFKASGMINAQNTINDGLNITTCKNNGGTVWSYNQGVILGGLTELSKATRDSSYITTAKQIADAAIANLTVNGILHDVCEPDCGADGSQFKGVFARNLQILQQASPEARYATFLQDNANSIWANDREGQDELSLIWSGPFIQPANASTQSSAMDAIVGALATS</sequence>
<accession>A0AAN6FZ59</accession>
<name>A0AAN6FZ59_9PEZI</name>
<dbReference type="Pfam" id="PF03663">
    <property type="entry name" value="Glyco_hydro_76"/>
    <property type="match status" value="1"/>
</dbReference>
<gene>
    <name evidence="2" type="ORF">LTR82_002694</name>
</gene>
<dbReference type="InterPro" id="IPR005198">
    <property type="entry name" value="Glyco_hydro_76"/>
</dbReference>
<proteinExistence type="predicted"/>
<dbReference type="PANTHER" id="PTHR47791">
    <property type="entry name" value="MEIOTICALLY UP-REGULATED GENE 191 PROTEIN"/>
    <property type="match status" value="1"/>
</dbReference>
<evidence type="ECO:0000313" key="2">
    <source>
        <dbReference type="EMBL" id="KAK0325949.1"/>
    </source>
</evidence>
<feature type="signal peptide" evidence="1">
    <location>
        <begin position="1"/>
        <end position="23"/>
    </location>
</feature>
<protein>
    <recommendedName>
        <fullName evidence="4">Mannan endo-1,6-alpha-mannosidase</fullName>
    </recommendedName>
</protein>
<reference evidence="2" key="1">
    <citation type="submission" date="2021-12" db="EMBL/GenBank/DDBJ databases">
        <title>Black yeast isolated from Biological Soil Crust.</title>
        <authorList>
            <person name="Kurbessoian T."/>
        </authorList>
    </citation>
    <scope>NUCLEOTIDE SEQUENCE</scope>
    <source>
        <strain evidence="2">CCFEE 5208</strain>
    </source>
</reference>
<dbReference type="EMBL" id="JASUXU010000005">
    <property type="protein sequence ID" value="KAK0325949.1"/>
    <property type="molecule type" value="Genomic_DNA"/>
</dbReference>
<dbReference type="InterPro" id="IPR008928">
    <property type="entry name" value="6-hairpin_glycosidase_sf"/>
</dbReference>
<dbReference type="SUPFAM" id="SSF48208">
    <property type="entry name" value="Six-hairpin glycosidases"/>
    <property type="match status" value="1"/>
</dbReference>
<comment type="caution">
    <text evidence="2">The sequence shown here is derived from an EMBL/GenBank/DDBJ whole genome shotgun (WGS) entry which is preliminary data.</text>
</comment>
<organism evidence="2 3">
    <name type="scientific">Friedmanniomyces endolithicus</name>
    <dbReference type="NCBI Taxonomy" id="329885"/>
    <lineage>
        <taxon>Eukaryota</taxon>
        <taxon>Fungi</taxon>
        <taxon>Dikarya</taxon>
        <taxon>Ascomycota</taxon>
        <taxon>Pezizomycotina</taxon>
        <taxon>Dothideomycetes</taxon>
        <taxon>Dothideomycetidae</taxon>
        <taxon>Mycosphaerellales</taxon>
        <taxon>Teratosphaeriaceae</taxon>
        <taxon>Friedmanniomyces</taxon>
    </lineage>
</organism>
<dbReference type="GO" id="GO:0005975">
    <property type="term" value="P:carbohydrate metabolic process"/>
    <property type="evidence" value="ECO:0007669"/>
    <property type="project" value="InterPro"/>
</dbReference>
<feature type="chain" id="PRO_5042838258" description="Mannan endo-1,6-alpha-mannosidase" evidence="1">
    <location>
        <begin position="24"/>
        <end position="408"/>
    </location>
</feature>
<evidence type="ECO:0000313" key="3">
    <source>
        <dbReference type="Proteomes" id="UP001168146"/>
    </source>
</evidence>
<dbReference type="Proteomes" id="UP001168146">
    <property type="component" value="Unassembled WGS sequence"/>
</dbReference>
<keyword evidence="1" id="KW-0732">Signal</keyword>
<dbReference type="Gene3D" id="1.50.10.20">
    <property type="match status" value="1"/>
</dbReference>
<dbReference type="AlphaFoldDB" id="A0AAN6FZ59"/>
<dbReference type="InterPro" id="IPR053169">
    <property type="entry name" value="MUG_Protein"/>
</dbReference>
<evidence type="ECO:0000256" key="1">
    <source>
        <dbReference type="SAM" id="SignalP"/>
    </source>
</evidence>
<dbReference type="PANTHER" id="PTHR47791:SF1">
    <property type="entry name" value="ENDO MANNANASE, GH76 FAMILY (EUROFUNG)"/>
    <property type="match status" value="1"/>
</dbReference>